<protein>
    <submittedName>
        <fullName evidence="1">Uncharacterized protein</fullName>
    </submittedName>
</protein>
<organism evidence="1 2">
    <name type="scientific">Wickerhamomyces pijperi</name>
    <name type="common">Yeast</name>
    <name type="synonym">Pichia pijperi</name>
    <dbReference type="NCBI Taxonomy" id="599730"/>
    <lineage>
        <taxon>Eukaryota</taxon>
        <taxon>Fungi</taxon>
        <taxon>Dikarya</taxon>
        <taxon>Ascomycota</taxon>
        <taxon>Saccharomycotina</taxon>
        <taxon>Saccharomycetes</taxon>
        <taxon>Phaffomycetales</taxon>
        <taxon>Wickerhamomycetaceae</taxon>
        <taxon>Wickerhamomyces</taxon>
    </lineage>
</organism>
<name>A0A9P8Q7W6_WICPI</name>
<dbReference type="AlphaFoldDB" id="A0A9P8Q7W6"/>
<reference evidence="1" key="2">
    <citation type="submission" date="2021-01" db="EMBL/GenBank/DDBJ databases">
        <authorList>
            <person name="Schikora-Tamarit M.A."/>
        </authorList>
    </citation>
    <scope>NUCLEOTIDE SEQUENCE</scope>
    <source>
        <strain evidence="1">CBS2887</strain>
    </source>
</reference>
<comment type="caution">
    <text evidence="1">The sequence shown here is derived from an EMBL/GenBank/DDBJ whole genome shotgun (WGS) entry which is preliminary data.</text>
</comment>
<keyword evidence="2" id="KW-1185">Reference proteome</keyword>
<accession>A0A9P8Q7W6</accession>
<dbReference type="EMBL" id="JAEUBG010001734">
    <property type="protein sequence ID" value="KAH3685898.1"/>
    <property type="molecule type" value="Genomic_DNA"/>
</dbReference>
<evidence type="ECO:0000313" key="1">
    <source>
        <dbReference type="EMBL" id="KAH3685898.1"/>
    </source>
</evidence>
<proteinExistence type="predicted"/>
<gene>
    <name evidence="1" type="ORF">WICPIJ_003124</name>
</gene>
<dbReference type="Proteomes" id="UP000774326">
    <property type="component" value="Unassembled WGS sequence"/>
</dbReference>
<evidence type="ECO:0000313" key="2">
    <source>
        <dbReference type="Proteomes" id="UP000774326"/>
    </source>
</evidence>
<sequence length="81" mass="9295">MFLREFGIVGSDWRRKIKGQFFFGSLSSAGLSILQRRVLGEGVFDIDAQIWRLLIIMGKATDELRRLARAFLVLSLEDIFC</sequence>
<reference evidence="1" key="1">
    <citation type="journal article" date="2021" name="Open Biol.">
        <title>Shared evolutionary footprints suggest mitochondrial oxidative damage underlies multiple complex I losses in fungi.</title>
        <authorList>
            <person name="Schikora-Tamarit M.A."/>
            <person name="Marcet-Houben M."/>
            <person name="Nosek J."/>
            <person name="Gabaldon T."/>
        </authorList>
    </citation>
    <scope>NUCLEOTIDE SEQUENCE</scope>
    <source>
        <strain evidence="1">CBS2887</strain>
    </source>
</reference>